<organism evidence="8 9">
    <name type="scientific">Haematococcus lacustris</name>
    <name type="common">Green alga</name>
    <name type="synonym">Haematococcus pluvialis</name>
    <dbReference type="NCBI Taxonomy" id="44745"/>
    <lineage>
        <taxon>Eukaryota</taxon>
        <taxon>Viridiplantae</taxon>
        <taxon>Chlorophyta</taxon>
        <taxon>core chlorophytes</taxon>
        <taxon>Chlorophyceae</taxon>
        <taxon>CS clade</taxon>
        <taxon>Chlamydomonadales</taxon>
        <taxon>Haematococcaceae</taxon>
        <taxon>Haematococcus</taxon>
    </lineage>
</organism>
<dbReference type="EMBL" id="BLLF01002218">
    <property type="protein sequence ID" value="GFH23214.1"/>
    <property type="molecule type" value="Genomic_DNA"/>
</dbReference>
<dbReference type="InterPro" id="IPR035965">
    <property type="entry name" value="PAS-like_dom_sf"/>
</dbReference>
<dbReference type="SUPFAM" id="SSF55785">
    <property type="entry name" value="PYP-like sensor domain (PAS domain)"/>
    <property type="match status" value="2"/>
</dbReference>
<evidence type="ECO:0000256" key="3">
    <source>
        <dbReference type="ARBA" id="ARBA00022630"/>
    </source>
</evidence>
<evidence type="ECO:0000256" key="6">
    <source>
        <dbReference type="SAM" id="MobiDB-lite"/>
    </source>
</evidence>
<keyword evidence="4" id="KW-0288">FMN</keyword>
<feature type="domain" description="PAS" evidence="7">
    <location>
        <begin position="177"/>
        <end position="197"/>
    </location>
</feature>
<evidence type="ECO:0000256" key="2">
    <source>
        <dbReference type="ARBA" id="ARBA00022606"/>
    </source>
</evidence>
<sequence length="359" mass="38896">MTGWTVAQVAAQVAAIASCNKIFQKNKKEPLAKGMCVIDQDAHTPEGCAEVSISHTVSSLYNSDLATCYASNALYAVLSCVIVAMNGVERSGKSLTRGVKNKDTPQRPIGEKAKRPPTDEEEADPSSCPWLNVQRPPGAASYQDTSFCMEDETTATQVEAMMYSCCVSDPGTARNPLVYVSPGFETLTGYARDEVLGVNCKLLQGKAPDRSKVSTLTKSLEVDKFAVLDLVNFRKDGRPFNNLVCIVPVFDGYGNLIKFVGIQCDLDEKSKRETVDDAFKQAWQEQVRHHLTTFALCDSSEPGAPILTVSPGFTSLTGFNQPDMLGQTCLCLCGPDTSSKSMRKLVLAQQALKPTAVKL</sequence>
<dbReference type="NCBIfam" id="TIGR00229">
    <property type="entry name" value="sensory_box"/>
    <property type="match status" value="1"/>
</dbReference>
<keyword evidence="1" id="KW-0675">Receptor</keyword>
<dbReference type="GO" id="GO:0009881">
    <property type="term" value="F:photoreceptor activity"/>
    <property type="evidence" value="ECO:0007669"/>
    <property type="project" value="UniProtKB-KW"/>
</dbReference>
<feature type="non-terminal residue" evidence="8">
    <location>
        <position position="1"/>
    </location>
</feature>
<dbReference type="PANTHER" id="PTHR47429">
    <property type="entry name" value="PROTEIN TWIN LOV 1"/>
    <property type="match status" value="1"/>
</dbReference>
<dbReference type="GO" id="GO:0005634">
    <property type="term" value="C:nucleus"/>
    <property type="evidence" value="ECO:0007669"/>
    <property type="project" value="TreeGrafter"/>
</dbReference>
<evidence type="ECO:0000256" key="4">
    <source>
        <dbReference type="ARBA" id="ARBA00022643"/>
    </source>
</evidence>
<reference evidence="8 9" key="1">
    <citation type="submission" date="2020-02" db="EMBL/GenBank/DDBJ databases">
        <title>Draft genome sequence of Haematococcus lacustris strain NIES-144.</title>
        <authorList>
            <person name="Morimoto D."/>
            <person name="Nakagawa S."/>
            <person name="Yoshida T."/>
            <person name="Sawayama S."/>
        </authorList>
    </citation>
    <scope>NUCLEOTIDE SEQUENCE [LARGE SCALE GENOMIC DNA]</scope>
    <source>
        <strain evidence="8 9">NIES-144</strain>
    </source>
</reference>
<accession>A0A699ZX16</accession>
<dbReference type="Pfam" id="PF13426">
    <property type="entry name" value="PAS_9"/>
    <property type="match status" value="2"/>
</dbReference>
<evidence type="ECO:0000313" key="8">
    <source>
        <dbReference type="EMBL" id="GFH23214.1"/>
    </source>
</evidence>
<evidence type="ECO:0000256" key="5">
    <source>
        <dbReference type="ARBA" id="ARBA00022991"/>
    </source>
</evidence>
<keyword evidence="3" id="KW-0285">Flavoprotein</keyword>
<name>A0A699ZX16_HAELA</name>
<dbReference type="InterPro" id="IPR000014">
    <property type="entry name" value="PAS"/>
</dbReference>
<dbReference type="AlphaFoldDB" id="A0A699ZX16"/>
<feature type="region of interest" description="Disordered" evidence="6">
    <location>
        <begin position="94"/>
        <end position="126"/>
    </location>
</feature>
<keyword evidence="9" id="KW-1185">Reference proteome</keyword>
<proteinExistence type="predicted"/>
<evidence type="ECO:0000256" key="1">
    <source>
        <dbReference type="ARBA" id="ARBA00022543"/>
    </source>
</evidence>
<keyword evidence="2" id="KW-0716">Sensory transduction</keyword>
<comment type="caution">
    <text evidence="8">The sequence shown here is derived from an EMBL/GenBank/DDBJ whole genome shotgun (WGS) entry which is preliminary data.</text>
</comment>
<protein>
    <submittedName>
        <fullName evidence="8">Putative LOV domain-containing protein</fullName>
    </submittedName>
</protein>
<dbReference type="PANTHER" id="PTHR47429:SF2">
    <property type="entry name" value="PROTEIN TWIN LOV 1"/>
    <property type="match status" value="1"/>
</dbReference>
<feature type="non-terminal residue" evidence="8">
    <location>
        <position position="359"/>
    </location>
</feature>
<keyword evidence="5" id="KW-0157">Chromophore</keyword>
<dbReference type="Proteomes" id="UP000485058">
    <property type="component" value="Unassembled WGS sequence"/>
</dbReference>
<dbReference type="Gene3D" id="3.30.450.20">
    <property type="entry name" value="PAS domain"/>
    <property type="match status" value="2"/>
</dbReference>
<dbReference type="CDD" id="cd00130">
    <property type="entry name" value="PAS"/>
    <property type="match status" value="1"/>
</dbReference>
<gene>
    <name evidence="8" type="ORF">HaLaN_20798</name>
</gene>
<feature type="compositionally biased region" description="Basic and acidic residues" evidence="6">
    <location>
        <begin position="100"/>
        <end position="118"/>
    </location>
</feature>
<evidence type="ECO:0000259" key="7">
    <source>
        <dbReference type="PROSITE" id="PS50112"/>
    </source>
</evidence>
<evidence type="ECO:0000313" key="9">
    <source>
        <dbReference type="Proteomes" id="UP000485058"/>
    </source>
</evidence>
<keyword evidence="1" id="KW-0600">Photoreceptor protein</keyword>
<dbReference type="PROSITE" id="PS50112">
    <property type="entry name" value="PAS"/>
    <property type="match status" value="1"/>
</dbReference>